<feature type="domain" description="MmeI-like target recognition" evidence="7">
    <location>
        <begin position="607"/>
        <end position="809"/>
    </location>
</feature>
<evidence type="ECO:0000313" key="10">
    <source>
        <dbReference type="Proteomes" id="UP000631421"/>
    </source>
</evidence>
<dbReference type="Proteomes" id="UP000631421">
    <property type="component" value="Unassembled WGS sequence"/>
</dbReference>
<dbReference type="AlphaFoldDB" id="A0A926Z7I8"/>
<protein>
    <recommendedName>
        <fullName evidence="1">site-specific DNA-methyltransferase (adenine-specific)</fullName>
        <ecNumber evidence="1">2.1.1.72</ecNumber>
    </recommendedName>
</protein>
<dbReference type="PROSITE" id="PS00092">
    <property type="entry name" value="N6_MTASE"/>
    <property type="match status" value="1"/>
</dbReference>
<evidence type="ECO:0000256" key="1">
    <source>
        <dbReference type="ARBA" id="ARBA00011900"/>
    </source>
</evidence>
<evidence type="ECO:0000259" key="5">
    <source>
        <dbReference type="Pfam" id="PF20464"/>
    </source>
</evidence>
<reference evidence="9" key="2">
    <citation type="submission" date="2020-08" db="EMBL/GenBank/DDBJ databases">
        <authorList>
            <person name="Chen M."/>
            <person name="Teng W."/>
            <person name="Zhao L."/>
            <person name="Hu C."/>
            <person name="Zhou Y."/>
            <person name="Han B."/>
            <person name="Song L."/>
            <person name="Shu W."/>
        </authorList>
    </citation>
    <scope>NUCLEOTIDE SEQUENCE</scope>
    <source>
        <strain evidence="9">FACHB-1277</strain>
    </source>
</reference>
<organism evidence="9 10">
    <name type="scientific">Pseudanabaena cinerea FACHB-1277</name>
    <dbReference type="NCBI Taxonomy" id="2949581"/>
    <lineage>
        <taxon>Bacteria</taxon>
        <taxon>Bacillati</taxon>
        <taxon>Cyanobacteriota</taxon>
        <taxon>Cyanophyceae</taxon>
        <taxon>Pseudanabaenales</taxon>
        <taxon>Pseudanabaenaceae</taxon>
        <taxon>Pseudanabaena</taxon>
        <taxon>Pseudanabaena cinerea</taxon>
    </lineage>
</organism>
<accession>A0A926Z7I8</accession>
<feature type="domain" description="MmeI-like DNA-methyltransferase" evidence="8">
    <location>
        <begin position="350"/>
        <end position="587"/>
    </location>
</feature>
<dbReference type="RefSeq" id="WP_190352530.1">
    <property type="nucleotide sequence ID" value="NZ_JACJPY010000082.1"/>
</dbReference>
<evidence type="ECO:0000313" key="9">
    <source>
        <dbReference type="EMBL" id="MBD2152121.1"/>
    </source>
</evidence>
<reference evidence="9" key="1">
    <citation type="journal article" date="2015" name="ISME J.">
        <title>Draft Genome Sequence of Streptomyces incarnatus NRRL8089, which Produces the Nucleoside Antibiotic Sinefungin.</title>
        <authorList>
            <person name="Oshima K."/>
            <person name="Hattori M."/>
            <person name="Shimizu H."/>
            <person name="Fukuda K."/>
            <person name="Nemoto M."/>
            <person name="Inagaki K."/>
            <person name="Tamura T."/>
        </authorList>
    </citation>
    <scope>NUCLEOTIDE SEQUENCE</scope>
    <source>
        <strain evidence="9">FACHB-1277</strain>
    </source>
</reference>
<dbReference type="GO" id="GO:0009007">
    <property type="term" value="F:site-specific DNA-methyltransferase (adenine-specific) activity"/>
    <property type="evidence" value="ECO:0007669"/>
    <property type="project" value="UniProtKB-EC"/>
</dbReference>
<dbReference type="InterPro" id="IPR046820">
    <property type="entry name" value="MmeI_TRD"/>
</dbReference>
<dbReference type="InterPro" id="IPR002052">
    <property type="entry name" value="DNA_methylase_N6_adenine_CS"/>
</dbReference>
<dbReference type="InterPro" id="IPR050953">
    <property type="entry name" value="N4_N6_ade-DNA_methylase"/>
</dbReference>
<dbReference type="InterPro" id="IPR029063">
    <property type="entry name" value="SAM-dependent_MTases_sf"/>
</dbReference>
<dbReference type="Pfam" id="PF20464">
    <property type="entry name" value="MmeI_N"/>
    <property type="match status" value="1"/>
</dbReference>
<dbReference type="EMBL" id="JACJPY010000082">
    <property type="protein sequence ID" value="MBD2152121.1"/>
    <property type="molecule type" value="Genomic_DNA"/>
</dbReference>
<dbReference type="SUPFAM" id="SSF53335">
    <property type="entry name" value="S-adenosyl-L-methionine-dependent methyltransferases"/>
    <property type="match status" value="1"/>
</dbReference>
<evidence type="ECO:0000256" key="4">
    <source>
        <dbReference type="ARBA" id="ARBA00047942"/>
    </source>
</evidence>
<keyword evidence="3" id="KW-0808">Transferase</keyword>
<dbReference type="InterPro" id="IPR046816">
    <property type="entry name" value="MmeI_Mtase"/>
</dbReference>
<dbReference type="InterPro" id="IPR046817">
    <property type="entry name" value="MmeI_N"/>
</dbReference>
<dbReference type="Pfam" id="PF20473">
    <property type="entry name" value="MmeI_Mtase"/>
    <property type="match status" value="1"/>
</dbReference>
<dbReference type="PANTHER" id="PTHR33841">
    <property type="entry name" value="DNA METHYLTRANSFERASE YEEA-RELATED"/>
    <property type="match status" value="1"/>
</dbReference>
<name>A0A926Z7I8_9CYAN</name>
<feature type="domain" description="MmeI-like N-terminal" evidence="5">
    <location>
        <begin position="7"/>
        <end position="182"/>
    </location>
</feature>
<keyword evidence="2 9" id="KW-0489">Methyltransferase</keyword>
<dbReference type="GO" id="GO:0032259">
    <property type="term" value="P:methylation"/>
    <property type="evidence" value="ECO:0007669"/>
    <property type="project" value="UniProtKB-KW"/>
</dbReference>
<proteinExistence type="predicted"/>
<feature type="domain" description="MmeI-like helicase spacer" evidence="6">
    <location>
        <begin position="197"/>
        <end position="268"/>
    </location>
</feature>
<dbReference type="Pfam" id="PF20465">
    <property type="entry name" value="MmeI_hel"/>
    <property type="match status" value="1"/>
</dbReference>
<dbReference type="PRINTS" id="PR00507">
    <property type="entry name" value="N12N6MTFRASE"/>
</dbReference>
<dbReference type="GO" id="GO:0003676">
    <property type="term" value="F:nucleic acid binding"/>
    <property type="evidence" value="ECO:0007669"/>
    <property type="project" value="InterPro"/>
</dbReference>
<keyword evidence="10" id="KW-1185">Reference proteome</keyword>
<sequence length="912" mass="104208">MADRIENLTDFVAFVKANIRGSEKSEAQTFLDSFFQAFGHGGAIAAGARYEEVIKNSSKSGKTGFADLVWDGRILIEMKSRGVDLSDRNIWEQAGRYYLRLKKENRPRYVMFCNFDEFHIYDFDNQSDEPVDIIHLEELPRCESAFSFMRGSKTTPLFRNNQTVITEKAARRLGDLYSALLERGRDRKWREYTELQAQRFVLQCVLAMFAEDLDLLPDNLFTRCVKDCIDQKLSSFDVLGGLFQAMNTVGVTPAGRYQDVQYFNGGLFKEIHPIELEIGELKILEAAAGADWSKVRPSIFGNIFEGAFQSDEGKKKRHAHGIHFTSEGDIKRIVLPTISDYWRDRISAAHTLTELKALHQELRSYKILDPACGSGNFLYVAYQELKSVEFDLLLRLYRLDPKQGHMSLVTPQQFFGMDINSFAVELAKVTLMIGRGVAMRKLNLPESSLPLDTLDQNIVCKDALFTDWVKADAIIGNPPFLGGKRIRLSLGDEYINRVFTKFSDVKDSVDFCSYWFRIAHDNLKANGRAGLVATNSISQGKSRAASLDYISQNSGYIYDAVSTQEWSGEAAVHVSIVNWSKQQPNRYILGGKAVLKINSSLQAEIDVSQAARLKANLNLCFTGVTPIGKGFIISSSQVEDWNKANKNNHKVLRPFLEGNDLVENLYAGLKNWIIDFNDMSIEEASEYTQPLQWVKSKVKPKRDLNRRQTYQTYWWQLGEKRPAMRQALESISQYFAVPQTSKWAIFLPCSCEWLPNARTRIVASEDFYVLGILTSRLHRIWMEAQMSTLEDRISYTHNSCFETFAFPQINTNTSKKAKQTIEKIRAAMQELHQYRSQQMESKQWGITKLYNEYFHEPASQLYKLHAKLDKLVMQAYGFSEDDDILSKLLELNLELSDREKQGLPVIGARQKL</sequence>
<comment type="catalytic activity">
    <reaction evidence="4">
        <text>a 2'-deoxyadenosine in DNA + S-adenosyl-L-methionine = an N(6)-methyl-2'-deoxyadenosine in DNA + S-adenosyl-L-homocysteine + H(+)</text>
        <dbReference type="Rhea" id="RHEA:15197"/>
        <dbReference type="Rhea" id="RHEA-COMP:12418"/>
        <dbReference type="Rhea" id="RHEA-COMP:12419"/>
        <dbReference type="ChEBI" id="CHEBI:15378"/>
        <dbReference type="ChEBI" id="CHEBI:57856"/>
        <dbReference type="ChEBI" id="CHEBI:59789"/>
        <dbReference type="ChEBI" id="CHEBI:90615"/>
        <dbReference type="ChEBI" id="CHEBI:90616"/>
        <dbReference type="EC" id="2.1.1.72"/>
    </reaction>
</comment>
<evidence type="ECO:0000259" key="7">
    <source>
        <dbReference type="Pfam" id="PF20466"/>
    </source>
</evidence>
<evidence type="ECO:0000256" key="2">
    <source>
        <dbReference type="ARBA" id="ARBA00022603"/>
    </source>
</evidence>
<evidence type="ECO:0000259" key="6">
    <source>
        <dbReference type="Pfam" id="PF20465"/>
    </source>
</evidence>
<evidence type="ECO:0000256" key="3">
    <source>
        <dbReference type="ARBA" id="ARBA00022679"/>
    </source>
</evidence>
<dbReference type="Gene3D" id="3.40.50.150">
    <property type="entry name" value="Vaccinia Virus protein VP39"/>
    <property type="match status" value="1"/>
</dbReference>
<comment type="caution">
    <text evidence="9">The sequence shown here is derived from an EMBL/GenBank/DDBJ whole genome shotgun (WGS) entry which is preliminary data.</text>
</comment>
<dbReference type="PANTHER" id="PTHR33841:SF1">
    <property type="entry name" value="DNA METHYLTRANSFERASE A"/>
    <property type="match status" value="1"/>
</dbReference>
<dbReference type="InterPro" id="IPR046819">
    <property type="entry name" value="MmeI_hel"/>
</dbReference>
<gene>
    <name evidence="9" type="ORF">H6F44_18635</name>
</gene>
<dbReference type="Pfam" id="PF20466">
    <property type="entry name" value="MmeI_TRD"/>
    <property type="match status" value="1"/>
</dbReference>
<evidence type="ECO:0000259" key="8">
    <source>
        <dbReference type="Pfam" id="PF20473"/>
    </source>
</evidence>
<dbReference type="EC" id="2.1.1.72" evidence="1"/>